<accession>A0A6B2JNT9</accession>
<dbReference type="InterPro" id="IPR029069">
    <property type="entry name" value="HotDog_dom_sf"/>
</dbReference>
<protein>
    <submittedName>
        <fullName evidence="1">Acyl-CoA thioesterase</fullName>
    </submittedName>
</protein>
<proteinExistence type="predicted"/>
<reference evidence="1 2" key="1">
    <citation type="submission" date="2020-02" db="EMBL/GenBank/DDBJ databases">
        <title>Pseudoroseicyclus tamarix, sp. nov., isolated from offshore sediment of a Tamarix chinensis forest.</title>
        <authorList>
            <person name="Gai Y."/>
        </authorList>
    </citation>
    <scope>NUCLEOTIDE SEQUENCE [LARGE SCALE GENOMIC DNA]</scope>
    <source>
        <strain evidence="1 2">CLL3-39</strain>
    </source>
</reference>
<evidence type="ECO:0000313" key="2">
    <source>
        <dbReference type="Proteomes" id="UP000474757"/>
    </source>
</evidence>
<organism evidence="1 2">
    <name type="scientific">Pseudoroseicyclus tamaricis</name>
    <dbReference type="NCBI Taxonomy" id="2705421"/>
    <lineage>
        <taxon>Bacteria</taxon>
        <taxon>Pseudomonadati</taxon>
        <taxon>Pseudomonadota</taxon>
        <taxon>Alphaproteobacteria</taxon>
        <taxon>Rhodobacterales</taxon>
        <taxon>Paracoccaceae</taxon>
        <taxon>Pseudoroseicyclus</taxon>
    </lineage>
</organism>
<dbReference type="AlphaFoldDB" id="A0A6B2JNT9"/>
<comment type="caution">
    <text evidence="1">The sequence shown here is derived from an EMBL/GenBank/DDBJ whole genome shotgun (WGS) entry which is preliminary data.</text>
</comment>
<dbReference type="Gene3D" id="3.10.129.10">
    <property type="entry name" value="Hotdog Thioesterase"/>
    <property type="match status" value="1"/>
</dbReference>
<gene>
    <name evidence="1" type="ORF">GZA08_01515</name>
</gene>
<dbReference type="Pfam" id="PF13279">
    <property type="entry name" value="4HBT_2"/>
    <property type="match status" value="1"/>
</dbReference>
<dbReference type="CDD" id="cd00586">
    <property type="entry name" value="4HBT"/>
    <property type="match status" value="1"/>
</dbReference>
<keyword evidence="2" id="KW-1185">Reference proteome</keyword>
<evidence type="ECO:0000313" key="1">
    <source>
        <dbReference type="EMBL" id="NDU99649.1"/>
    </source>
</evidence>
<dbReference type="PANTHER" id="PTHR12475:SF4">
    <property type="entry name" value="PROTEIN THEM6"/>
    <property type="match status" value="1"/>
</dbReference>
<dbReference type="PANTHER" id="PTHR12475">
    <property type="match status" value="1"/>
</dbReference>
<dbReference type="RefSeq" id="WP_163889316.1">
    <property type="nucleotide sequence ID" value="NZ_JAAFYS010000001.1"/>
</dbReference>
<dbReference type="InterPro" id="IPR051490">
    <property type="entry name" value="THEM6_lcsJ_thioesterase"/>
</dbReference>
<dbReference type="EMBL" id="JAAGAB010000001">
    <property type="protein sequence ID" value="NDU99649.1"/>
    <property type="molecule type" value="Genomic_DNA"/>
</dbReference>
<name>A0A6B2JNT9_9RHOB</name>
<dbReference type="Proteomes" id="UP000474757">
    <property type="component" value="Unassembled WGS sequence"/>
</dbReference>
<dbReference type="SUPFAM" id="SSF54637">
    <property type="entry name" value="Thioesterase/thiol ester dehydrase-isomerase"/>
    <property type="match status" value="1"/>
</dbReference>
<sequence>MYPYLRMWRGIAAAKRGPKLGLWETSVSHHRIWPVDIDIWMELNNGRTLTIYDLGRLPFSYRIGMAEALKEKGWGMTVAGSTTRYRRRVRPFERVELRTRSAGWDARFMYVEQSMWNAAGEAANAALLRMAVVGPSGIVPPAEVVAAMGQDPTSPPLSDWVRAWVTAEEARPWPPMQEAAG</sequence>